<keyword evidence="1" id="KW-1133">Transmembrane helix</keyword>
<evidence type="ECO:0000256" key="1">
    <source>
        <dbReference type="SAM" id="Phobius"/>
    </source>
</evidence>
<feature type="transmembrane region" description="Helical" evidence="1">
    <location>
        <begin position="108"/>
        <end position="132"/>
    </location>
</feature>
<keyword evidence="1" id="KW-0472">Membrane</keyword>
<dbReference type="Proteomes" id="UP000433181">
    <property type="component" value="Unassembled WGS sequence"/>
</dbReference>
<dbReference type="EMBL" id="VUNR01000054">
    <property type="protein sequence ID" value="MSU10080.1"/>
    <property type="molecule type" value="Genomic_DNA"/>
</dbReference>
<accession>A0A6I2UKJ7</accession>
<protein>
    <submittedName>
        <fullName evidence="2">Uncharacterized protein</fullName>
    </submittedName>
</protein>
<evidence type="ECO:0000313" key="2">
    <source>
        <dbReference type="EMBL" id="MSU10080.1"/>
    </source>
</evidence>
<dbReference type="GeneID" id="96780049"/>
<feature type="transmembrane region" description="Helical" evidence="1">
    <location>
        <begin position="154"/>
        <end position="174"/>
    </location>
</feature>
<organism evidence="2 3">
    <name type="scientific">Anaerovibrio slackiae</name>
    <dbReference type="NCBI Taxonomy" id="2652309"/>
    <lineage>
        <taxon>Bacteria</taxon>
        <taxon>Bacillati</taxon>
        <taxon>Bacillota</taxon>
        <taxon>Negativicutes</taxon>
        <taxon>Selenomonadales</taxon>
        <taxon>Selenomonadaceae</taxon>
        <taxon>Anaerovibrio</taxon>
    </lineage>
</organism>
<dbReference type="RefSeq" id="WP_154408244.1">
    <property type="nucleotide sequence ID" value="NZ_VUNR01000054.1"/>
</dbReference>
<evidence type="ECO:0000313" key="3">
    <source>
        <dbReference type="Proteomes" id="UP000433181"/>
    </source>
</evidence>
<gene>
    <name evidence="2" type="ORF">FYJ84_14035</name>
</gene>
<dbReference type="AlphaFoldDB" id="A0A6I2UKJ7"/>
<proteinExistence type="predicted"/>
<keyword evidence="1" id="KW-0812">Transmembrane</keyword>
<sequence length="231" mass="26777">MEEFCCPNCGSENVESVKLLYEEGHFTTQETRQEIVGSIAQNRVTEYSDGSKKTEYIGSTPIYGDVTRTTVQKTMLASRLEPPEIPIRSERKKFWFEKIVNLLLKISLAYATLVLILLVVLFGFPFLVFMLLKGTEYALEWLVSYGGGFYNNGILWKINWISIGVYSAPIVLLIRKGISKLPVVVMREKELDEEYKKNCENYKDLYDKWSNSYVCRRCYNIFENHAKDKVK</sequence>
<keyword evidence="3" id="KW-1185">Reference proteome</keyword>
<name>A0A6I2UKJ7_9FIRM</name>
<reference evidence="2 3" key="1">
    <citation type="submission" date="2019-08" db="EMBL/GenBank/DDBJ databases">
        <title>In-depth cultivation of the pig gut microbiome towards novel bacterial diversity and tailored functional studies.</title>
        <authorList>
            <person name="Wylensek D."/>
            <person name="Hitch T.C.A."/>
            <person name="Clavel T."/>
        </authorList>
    </citation>
    <scope>NUCLEOTIDE SEQUENCE [LARGE SCALE GENOMIC DNA]</scope>
    <source>
        <strain evidence="2 3">WCA-693-APC-5D-A</strain>
    </source>
</reference>
<comment type="caution">
    <text evidence="2">The sequence shown here is derived from an EMBL/GenBank/DDBJ whole genome shotgun (WGS) entry which is preliminary data.</text>
</comment>